<protein>
    <submittedName>
        <fullName evidence="1">Uncharacterized protein</fullName>
    </submittedName>
</protein>
<evidence type="ECO:0000313" key="1">
    <source>
        <dbReference type="EMBL" id="MBT1701715.1"/>
    </source>
</evidence>
<evidence type="ECO:0000313" key="2">
    <source>
        <dbReference type="Proteomes" id="UP000772618"/>
    </source>
</evidence>
<keyword evidence="2" id="KW-1185">Reference proteome</keyword>
<gene>
    <name evidence="1" type="ORF">KK060_00390</name>
</gene>
<comment type="caution">
    <text evidence="1">The sequence shown here is derived from an EMBL/GenBank/DDBJ whole genome shotgun (WGS) entry which is preliminary data.</text>
</comment>
<dbReference type="Pfam" id="PF22028">
    <property type="entry name" value="DUF6934"/>
    <property type="match status" value="1"/>
</dbReference>
<dbReference type="Proteomes" id="UP000772618">
    <property type="component" value="Unassembled WGS sequence"/>
</dbReference>
<dbReference type="EMBL" id="JAHESD010000001">
    <property type="protein sequence ID" value="MBT1701715.1"/>
    <property type="molecule type" value="Genomic_DNA"/>
</dbReference>
<sequence length="150" mass="17540">MNLERYQIEASLDLLDYEFTSNGPKGEIRKIVRFSKMEVADASLEIYNLAFGDYNVEQNKIDDLIVTDNKDSQRVLATVAAAIIAFTNEYPEKLIFIQGSTAVRMRYYRMGISSNLKGIEEIFEIWGFFDDQWELFKRNRIYDALLVKRK</sequence>
<organism evidence="1 2">
    <name type="scientific">Chryseosolibacter indicus</name>
    <dbReference type="NCBI Taxonomy" id="2782351"/>
    <lineage>
        <taxon>Bacteria</taxon>
        <taxon>Pseudomonadati</taxon>
        <taxon>Bacteroidota</taxon>
        <taxon>Cytophagia</taxon>
        <taxon>Cytophagales</taxon>
        <taxon>Chryseotaleaceae</taxon>
        <taxon>Chryseosolibacter</taxon>
    </lineage>
</organism>
<name>A0ABS5VJU9_9BACT</name>
<dbReference type="RefSeq" id="WP_254151415.1">
    <property type="nucleotide sequence ID" value="NZ_JAHESD010000001.1"/>
</dbReference>
<dbReference type="InterPro" id="IPR053865">
    <property type="entry name" value="DUF6934"/>
</dbReference>
<proteinExistence type="predicted"/>
<accession>A0ABS5VJU9</accession>
<reference evidence="1 2" key="1">
    <citation type="submission" date="2021-05" db="EMBL/GenBank/DDBJ databases">
        <title>A Polyphasic approach of four new species of the genus Ohtaekwangia: Ohtaekwangia histidinii sp. nov., Ohtaekwangia cretensis sp. nov., Ohtaekwangia indiensis sp. nov., Ohtaekwangia reichenbachii sp. nov. from diverse environment.</title>
        <authorList>
            <person name="Octaviana S."/>
        </authorList>
    </citation>
    <scope>NUCLEOTIDE SEQUENCE [LARGE SCALE GENOMIC DNA]</scope>
    <source>
        <strain evidence="1 2">PWU20</strain>
    </source>
</reference>